<evidence type="ECO:0000313" key="1">
    <source>
        <dbReference type="EMBL" id="KAL0466658.1"/>
    </source>
</evidence>
<dbReference type="Proteomes" id="UP001451303">
    <property type="component" value="Unassembled WGS sequence"/>
</dbReference>
<accession>A0ABR3D1S7</accession>
<reference evidence="1 2" key="1">
    <citation type="submission" date="2023-09" db="EMBL/GenBank/DDBJ databases">
        <title>Multi-omics analysis of a traditional fermented food reveals byproduct-associated fungal strains for waste-to-food upcycling.</title>
        <authorList>
            <consortium name="Lawrence Berkeley National Laboratory"/>
            <person name="Rekdal V.M."/>
            <person name="Villalobos-Escobedo J.M."/>
            <person name="Rodriguez-Valeron N."/>
            <person name="Garcia M.O."/>
            <person name="Vasquez D.P."/>
            <person name="Damayanti I."/>
            <person name="Sorensen P.M."/>
            <person name="Baidoo E.E."/>
            <person name="De Carvalho A.C."/>
            <person name="Riley R."/>
            <person name="Lipzen A."/>
            <person name="He G."/>
            <person name="Yan M."/>
            <person name="Haridas S."/>
            <person name="Daum C."/>
            <person name="Yoshinaga Y."/>
            <person name="Ng V."/>
            <person name="Grigoriev I.V."/>
            <person name="Munk R."/>
            <person name="Nuraida L."/>
            <person name="Wijaya C.H."/>
            <person name="Morales P.-C."/>
            <person name="Keasling J.D."/>
        </authorList>
    </citation>
    <scope>NUCLEOTIDE SEQUENCE [LARGE SCALE GENOMIC DNA]</scope>
    <source>
        <strain evidence="1 2">FGSC 2613</strain>
    </source>
</reference>
<protein>
    <submittedName>
        <fullName evidence="1">Uncharacterized protein</fullName>
    </submittedName>
</protein>
<comment type="caution">
    <text evidence="1">The sequence shown here is derived from an EMBL/GenBank/DDBJ whole genome shotgun (WGS) entry which is preliminary data.</text>
</comment>
<evidence type="ECO:0000313" key="2">
    <source>
        <dbReference type="Proteomes" id="UP001451303"/>
    </source>
</evidence>
<keyword evidence="2" id="KW-1185">Reference proteome</keyword>
<organism evidence="1 2">
    <name type="scientific">Neurospora intermedia</name>
    <dbReference type="NCBI Taxonomy" id="5142"/>
    <lineage>
        <taxon>Eukaryota</taxon>
        <taxon>Fungi</taxon>
        <taxon>Dikarya</taxon>
        <taxon>Ascomycota</taxon>
        <taxon>Pezizomycotina</taxon>
        <taxon>Sordariomycetes</taxon>
        <taxon>Sordariomycetidae</taxon>
        <taxon>Sordariales</taxon>
        <taxon>Sordariaceae</taxon>
        <taxon>Neurospora</taxon>
    </lineage>
</organism>
<gene>
    <name evidence="1" type="ORF">QR685DRAFT_575274</name>
</gene>
<sequence length="168" mass="19224">MHYRAMSDIPTYQQCVTRYRNNIEVHIALDFWTPEEYQQPITGFGGFALTDDAMSLTVPAELSAPFISNSESSENPEKEVSWKIPNVVHFRQVLTQSLTNMEFCYCCLRVIGHVLQFGRNSSGRNDVCNVKNKESREFGELGHFGRLGGPRHSRTRSKLRGTYVLQFV</sequence>
<dbReference type="EMBL" id="JAVLET010000012">
    <property type="protein sequence ID" value="KAL0466658.1"/>
    <property type="molecule type" value="Genomic_DNA"/>
</dbReference>
<proteinExistence type="predicted"/>
<name>A0ABR3D1S7_NEUIN</name>